<feature type="transmembrane region" description="Helical" evidence="1">
    <location>
        <begin position="94"/>
        <end position="116"/>
    </location>
</feature>
<feature type="transmembrane region" description="Helical" evidence="1">
    <location>
        <begin position="6"/>
        <end position="25"/>
    </location>
</feature>
<keyword evidence="3" id="KW-1185">Reference proteome</keyword>
<sequence>MIKDIIPGLMWAMPFIMLISFGSVFSEKDNRIIEFYKRVFIIRPKLLASLGLICLTLIFFLSPQLYYDNSHGFTTTIFTKSSYVTVTGNPRYSILMWAGVILVLFPVLWLYINLFIDKFVLKRQPTKYQVIKKLLYKSRDKKLIEESLKANKDIAKYLDKKDLKNLKELMKQYEKDKKTN</sequence>
<dbReference type="RefSeq" id="WP_201093464.1">
    <property type="nucleotide sequence ID" value="NZ_CP067393.1"/>
</dbReference>
<evidence type="ECO:0000313" key="3">
    <source>
        <dbReference type="Proteomes" id="UP000595278"/>
    </source>
</evidence>
<name>A0A974RX99_9GAMM</name>
<reference evidence="2 3" key="1">
    <citation type="submission" date="2021-01" db="EMBL/GenBank/DDBJ databases">
        <title>Entomomonas sp. F2A isolated from a house cricket (Acheta domesticus).</title>
        <authorList>
            <person name="Spergser J."/>
            <person name="Busse H.-J."/>
        </authorList>
    </citation>
    <scope>NUCLEOTIDE SEQUENCE [LARGE SCALE GENOMIC DNA]</scope>
    <source>
        <strain evidence="2 3">F2A</strain>
    </source>
</reference>
<evidence type="ECO:0000313" key="2">
    <source>
        <dbReference type="EMBL" id="QQP86046.1"/>
    </source>
</evidence>
<dbReference type="Proteomes" id="UP000595278">
    <property type="component" value="Chromosome"/>
</dbReference>
<dbReference type="AlphaFoldDB" id="A0A974RX99"/>
<feature type="transmembrane region" description="Helical" evidence="1">
    <location>
        <begin position="46"/>
        <end position="66"/>
    </location>
</feature>
<proteinExistence type="predicted"/>
<organism evidence="2 3">
    <name type="scientific">Entomomonas asaccharolytica</name>
    <dbReference type="NCBI Taxonomy" id="2785331"/>
    <lineage>
        <taxon>Bacteria</taxon>
        <taxon>Pseudomonadati</taxon>
        <taxon>Pseudomonadota</taxon>
        <taxon>Gammaproteobacteria</taxon>
        <taxon>Pseudomonadales</taxon>
        <taxon>Pseudomonadaceae</taxon>
        <taxon>Entomomonas</taxon>
    </lineage>
</organism>
<accession>A0A974RX99</accession>
<keyword evidence="1" id="KW-1133">Transmembrane helix</keyword>
<dbReference type="EMBL" id="CP067393">
    <property type="protein sequence ID" value="QQP86046.1"/>
    <property type="molecule type" value="Genomic_DNA"/>
</dbReference>
<dbReference type="KEGG" id="eaz:JHT90_01970"/>
<protein>
    <submittedName>
        <fullName evidence="2">Uncharacterized protein</fullName>
    </submittedName>
</protein>
<gene>
    <name evidence="2" type="ORF">JHT90_01970</name>
</gene>
<keyword evidence="1" id="KW-0472">Membrane</keyword>
<keyword evidence="1" id="KW-0812">Transmembrane</keyword>
<evidence type="ECO:0000256" key="1">
    <source>
        <dbReference type="SAM" id="Phobius"/>
    </source>
</evidence>